<evidence type="ECO:0000256" key="2">
    <source>
        <dbReference type="ARBA" id="ARBA00023235"/>
    </source>
</evidence>
<keyword evidence="7" id="KW-1185">Reference proteome</keyword>
<evidence type="ECO:0000256" key="3">
    <source>
        <dbReference type="ARBA" id="ARBA00023277"/>
    </source>
</evidence>
<dbReference type="RefSeq" id="WP_125715105.1">
    <property type="nucleotide sequence ID" value="NZ_JBHTOP010000022.1"/>
</dbReference>
<comment type="caution">
    <text evidence="6">The sequence shown here is derived from an EMBL/GenBank/DDBJ whole genome shotgun (WGS) entry which is preliminary data.</text>
</comment>
<keyword evidence="3" id="KW-0119">Carbohydrate metabolism</keyword>
<keyword evidence="4" id="KW-0684">Rhamnose metabolism</keyword>
<accession>A0ABW4J8N0</accession>
<evidence type="ECO:0000313" key="7">
    <source>
        <dbReference type="Proteomes" id="UP001597267"/>
    </source>
</evidence>
<keyword evidence="2 6" id="KW-0413">Isomerase</keyword>
<dbReference type="SUPFAM" id="SSF54909">
    <property type="entry name" value="Dimeric alpha+beta barrel"/>
    <property type="match status" value="1"/>
</dbReference>
<reference evidence="7" key="1">
    <citation type="journal article" date="2019" name="Int. J. Syst. Evol. Microbiol.">
        <title>The Global Catalogue of Microorganisms (GCM) 10K type strain sequencing project: providing services to taxonomists for standard genome sequencing and annotation.</title>
        <authorList>
            <consortium name="The Broad Institute Genomics Platform"/>
            <consortium name="The Broad Institute Genome Sequencing Center for Infectious Disease"/>
            <person name="Wu L."/>
            <person name="Ma J."/>
        </authorList>
    </citation>
    <scope>NUCLEOTIDE SEQUENCE [LARGE SCALE GENOMIC DNA]</scope>
    <source>
        <strain evidence="7">CCM 8896</strain>
    </source>
</reference>
<protein>
    <recommendedName>
        <fullName evidence="5">L-rhamnose mutarotase</fullName>
        <ecNumber evidence="5">5.1.3.32</ecNumber>
    </recommendedName>
</protein>
<dbReference type="Gene3D" id="3.30.70.100">
    <property type="match status" value="1"/>
</dbReference>
<dbReference type="NCBIfam" id="TIGR02625">
    <property type="entry name" value="YiiL_rotase"/>
    <property type="match status" value="1"/>
</dbReference>
<evidence type="ECO:0000313" key="6">
    <source>
        <dbReference type="EMBL" id="MFD1671973.1"/>
    </source>
</evidence>
<dbReference type="InterPro" id="IPR013448">
    <property type="entry name" value="L-rhamnose_mutarotase"/>
</dbReference>
<name>A0ABW4J8N0_9LACO</name>
<keyword evidence="1" id="KW-0963">Cytoplasm</keyword>
<proteinExistence type="inferred from homology"/>
<dbReference type="PANTHER" id="PTHR34389:SF2">
    <property type="entry name" value="L-RHAMNOSE MUTAROTASE"/>
    <property type="match status" value="1"/>
</dbReference>
<evidence type="ECO:0000256" key="1">
    <source>
        <dbReference type="ARBA" id="ARBA00022490"/>
    </source>
</evidence>
<dbReference type="InterPro" id="IPR011008">
    <property type="entry name" value="Dimeric_a/b-barrel"/>
</dbReference>
<dbReference type="PANTHER" id="PTHR34389">
    <property type="entry name" value="L-RHAMNOSE MUTAROTASE"/>
    <property type="match status" value="1"/>
</dbReference>
<dbReference type="EMBL" id="JBHTOP010000022">
    <property type="protein sequence ID" value="MFD1671973.1"/>
    <property type="molecule type" value="Genomic_DNA"/>
</dbReference>
<dbReference type="InterPro" id="IPR008000">
    <property type="entry name" value="Rham/fucose_mutarotase"/>
</dbReference>
<evidence type="ECO:0000256" key="4">
    <source>
        <dbReference type="ARBA" id="ARBA00023308"/>
    </source>
</evidence>
<gene>
    <name evidence="6" type="primary">rhaM</name>
    <name evidence="6" type="ORF">ACFQ5M_07695</name>
</gene>
<dbReference type="EC" id="5.1.3.32" evidence="5"/>
<dbReference type="HAMAP" id="MF_01663">
    <property type="entry name" value="L_rham_rotase"/>
    <property type="match status" value="1"/>
</dbReference>
<dbReference type="Proteomes" id="UP001597267">
    <property type="component" value="Unassembled WGS sequence"/>
</dbReference>
<sequence length="104" mass="12811">MMKQMFKMFIYPDKHDEYKKRHSQLWPEMRTMLKDYGVCSYSIYLDKDKNELIAYLEVKDPEKWQESSKTEINQKWWHYMADIMETNPDESPIVKDMDIVFDLE</sequence>
<evidence type="ECO:0000256" key="5">
    <source>
        <dbReference type="NCBIfam" id="TIGR02625"/>
    </source>
</evidence>
<dbReference type="Pfam" id="PF05336">
    <property type="entry name" value="rhaM"/>
    <property type="match status" value="1"/>
</dbReference>
<dbReference type="GO" id="GO:0062192">
    <property type="term" value="F:L-rhamnose mutarotase activity"/>
    <property type="evidence" value="ECO:0007669"/>
    <property type="project" value="UniProtKB-EC"/>
</dbReference>
<organism evidence="6 7">
    <name type="scientific">Agrilactobacillus yilanensis</name>
    <dbReference type="NCBI Taxonomy" id="2485997"/>
    <lineage>
        <taxon>Bacteria</taxon>
        <taxon>Bacillati</taxon>
        <taxon>Bacillota</taxon>
        <taxon>Bacilli</taxon>
        <taxon>Lactobacillales</taxon>
        <taxon>Lactobacillaceae</taxon>
        <taxon>Agrilactobacillus</taxon>
    </lineage>
</organism>